<dbReference type="AlphaFoldDB" id="Q6U5K0"/>
<reference evidence="1" key="2">
    <citation type="journal article" date="2004" name="Gene">
        <title>Sequencing and analysis of the large virulence plasmid pLVPK of Klebsiella pneumoniae CG43.</title>
        <authorList>
            <person name="Chen Y.T."/>
            <person name="Chang H.Y."/>
            <person name="Lai Y.C."/>
            <person name="Pan C.C."/>
            <person name="Tsai S.F."/>
            <person name="Peng H.L."/>
        </authorList>
    </citation>
    <scope>NUCLEOTIDE SEQUENCE</scope>
    <source>
        <strain evidence="1">CG43</strain>
        <plasmid evidence="1">pLVPK</plasmid>
    </source>
</reference>
<keyword evidence="1" id="KW-0614">Plasmid</keyword>
<sequence>MRLSLSPSLSGKAPAACPTISAGRWQGAKDLRGISTVSGKGNGQGGSHVQRKYPGIDFHRARILMPGQRLDDLPELPVIKHVHDIAVPEGMRRHGDRKMHAISFSPLHRLFQPVAHCLIRDRP</sequence>
<organism evidence="1">
    <name type="scientific">Klebsiella pneumoniae CG43</name>
    <dbReference type="NCBI Taxonomy" id="1244085"/>
    <lineage>
        <taxon>Bacteria</taxon>
        <taxon>Pseudomonadati</taxon>
        <taxon>Pseudomonadota</taxon>
        <taxon>Gammaproteobacteria</taxon>
        <taxon>Enterobacterales</taxon>
        <taxon>Enterobacteriaceae</taxon>
        <taxon>Klebsiella/Raoultella group</taxon>
        <taxon>Klebsiella</taxon>
        <taxon>Klebsiella pneumoniae complex</taxon>
    </lineage>
</organism>
<proteinExistence type="predicted"/>
<accession>Q6U5K0</accession>
<protein>
    <submittedName>
        <fullName evidence="1">Uncharacterized protein</fullName>
    </submittedName>
</protein>
<gene>
    <name evidence="1" type="ORF">LV018</name>
</gene>
<name>Q6U5K0_KLEPN</name>
<dbReference type="EMBL" id="AY378100">
    <property type="protein sequence ID" value="AAR07872.1"/>
    <property type="molecule type" value="Genomic_DNA"/>
</dbReference>
<geneLocation type="plasmid" evidence="1">
    <name>pLVPK</name>
</geneLocation>
<reference evidence="1" key="1">
    <citation type="submission" date="2003-09" db="EMBL/GenBank/DDBJ databases">
        <authorList>
            <person name="Chen Y.-T."/>
            <person name="Peng H.-L."/>
        </authorList>
    </citation>
    <scope>NUCLEOTIDE SEQUENCE</scope>
    <source>
        <strain evidence="1">CG43</strain>
        <plasmid evidence="1">pLVPK</plasmid>
    </source>
</reference>
<evidence type="ECO:0000313" key="1">
    <source>
        <dbReference type="EMBL" id="AAR07872.1"/>
    </source>
</evidence>